<evidence type="ECO:0000256" key="2">
    <source>
        <dbReference type="SAM" id="Phobius"/>
    </source>
</evidence>
<comment type="subcellular location">
    <subcellularLocation>
        <location evidence="1">Periplasm</location>
    </subcellularLocation>
</comment>
<organism evidence="3 4">
    <name type="scientific">Yersinia ruckeri</name>
    <dbReference type="NCBI Taxonomy" id="29486"/>
    <lineage>
        <taxon>Bacteria</taxon>
        <taxon>Pseudomonadati</taxon>
        <taxon>Pseudomonadota</taxon>
        <taxon>Gammaproteobacteria</taxon>
        <taxon>Enterobacterales</taxon>
        <taxon>Yersiniaceae</taxon>
        <taxon>Yersinia</taxon>
    </lineage>
</organism>
<dbReference type="InterPro" id="IPR036249">
    <property type="entry name" value="Thioredoxin-like_sf"/>
</dbReference>
<evidence type="ECO:0000256" key="1">
    <source>
        <dbReference type="RuleBase" id="RU364038"/>
    </source>
</evidence>
<dbReference type="CDD" id="cd03020">
    <property type="entry name" value="DsbA_DsbC_DsbG"/>
    <property type="match status" value="1"/>
</dbReference>
<name>A0A0A8V7H8_YERRU</name>
<keyword evidence="2" id="KW-0812">Transmembrane</keyword>
<keyword evidence="2" id="KW-0472">Membrane</keyword>
<keyword evidence="1" id="KW-0732">Signal</keyword>
<evidence type="ECO:0000313" key="3">
    <source>
        <dbReference type="EMBL" id="SUQ37477.1"/>
    </source>
</evidence>
<keyword evidence="1" id="KW-0574">Periplasm</keyword>
<reference evidence="3 4" key="1">
    <citation type="submission" date="2018-06" db="EMBL/GenBank/DDBJ databases">
        <authorList>
            <consortium name="Pathogen Informatics"/>
            <person name="Doyle S."/>
        </authorList>
    </citation>
    <scope>NUCLEOTIDE SEQUENCE [LARGE SCALE GENOMIC DNA]</scope>
    <source>
        <strain evidence="3 4">NCTC10476</strain>
    </source>
</reference>
<dbReference type="SUPFAM" id="SSF52833">
    <property type="entry name" value="Thioredoxin-like"/>
    <property type="match status" value="1"/>
</dbReference>
<accession>A0A0A8V7H8</accession>
<protein>
    <recommendedName>
        <fullName evidence="1">Thiol:disulfide interchange protein</fullName>
    </recommendedName>
</protein>
<dbReference type="GeneID" id="66881350"/>
<dbReference type="GO" id="GO:0016853">
    <property type="term" value="F:isomerase activity"/>
    <property type="evidence" value="ECO:0007669"/>
    <property type="project" value="UniProtKB-KW"/>
</dbReference>
<comment type="similarity">
    <text evidence="1">Belongs to the thioredoxin family. DsbC subfamily.</text>
</comment>
<dbReference type="EMBL" id="UHJG01000003">
    <property type="protein sequence ID" value="SUQ37477.1"/>
    <property type="molecule type" value="Genomic_DNA"/>
</dbReference>
<gene>
    <name evidence="3" type="ORF">NCTC10476_03606</name>
</gene>
<dbReference type="AlphaFoldDB" id="A0A0A8V7H8"/>
<dbReference type="Proteomes" id="UP000255169">
    <property type="component" value="Unassembled WGS sequence"/>
</dbReference>
<sequence length="354" mass="38793">MSEQTVNETSIEIHGQHLQVRLNGRSLFNLNRPLDDRYQLTLEQDAGQYTIWMRQSCNGFAKLFTTDDPELANNIMNTTADALQRMAMNETRVKPLYKRGGHWLIPGVIFLFLAGAWASWLINPPHPTRPPVPVPAFQSPVKTTESAASTLLPPSVVMPARTESVSTSSAAAVNTPAQRVSLSPEEAAEARHMLATRLKNGAAKQEFTIQLSSGHPRTLYIFSDPECPNCRIFEPTVQALSAQYNVEIFPVTLIGKARTAEQVIPLLCAPAAKRADMWRSIFDIGAGMLNPTAKSEPKPASCEAGQNALARNDMAFELYHLPGTPTVISDDGRMIPLQAMTSDAALQAFLNNAQ</sequence>
<keyword evidence="3" id="KW-0413">Isomerase</keyword>
<dbReference type="InterPro" id="IPR033954">
    <property type="entry name" value="DiS-bond_Isoase_DsbC/G"/>
</dbReference>
<keyword evidence="1" id="KW-0676">Redox-active center</keyword>
<dbReference type="OrthoDB" id="9780340at2"/>
<evidence type="ECO:0000313" key="4">
    <source>
        <dbReference type="Proteomes" id="UP000255169"/>
    </source>
</evidence>
<feature type="transmembrane region" description="Helical" evidence="2">
    <location>
        <begin position="103"/>
        <end position="122"/>
    </location>
</feature>
<keyword evidence="4" id="KW-1185">Reference proteome</keyword>
<dbReference type="GO" id="GO:0042597">
    <property type="term" value="C:periplasmic space"/>
    <property type="evidence" value="ECO:0007669"/>
    <property type="project" value="UniProtKB-SubCell"/>
</dbReference>
<dbReference type="RefSeq" id="WP_004720840.1">
    <property type="nucleotide sequence ID" value="NZ_CCYO01000001.1"/>
</dbReference>
<keyword evidence="2" id="KW-1133">Transmembrane helix</keyword>
<proteinExistence type="inferred from homology"/>
<dbReference type="Gene3D" id="3.40.30.10">
    <property type="entry name" value="Glutaredoxin"/>
    <property type="match status" value="1"/>
</dbReference>
<comment type="function">
    <text evidence="1">Required for disulfide bond formation in some periplasmic proteins. Acts by transferring its disulfide bond to other proteins and is reduced in the process.</text>
</comment>